<dbReference type="PANTHER" id="PTHR43976">
    <property type="entry name" value="SHORT CHAIN DEHYDROGENASE"/>
    <property type="match status" value="1"/>
</dbReference>
<evidence type="ECO:0000256" key="3">
    <source>
        <dbReference type="SAM" id="MobiDB-lite"/>
    </source>
</evidence>
<organism evidence="4 5">
    <name type="scientific">Xylona heveae (strain CBS 132557 / TC161)</name>
    <dbReference type="NCBI Taxonomy" id="1328760"/>
    <lineage>
        <taxon>Eukaryota</taxon>
        <taxon>Fungi</taxon>
        <taxon>Dikarya</taxon>
        <taxon>Ascomycota</taxon>
        <taxon>Pezizomycotina</taxon>
        <taxon>Xylonomycetes</taxon>
        <taxon>Xylonales</taxon>
        <taxon>Xylonaceae</taxon>
        <taxon>Xylona</taxon>
    </lineage>
</organism>
<dbReference type="AlphaFoldDB" id="A0A165FTX6"/>
<sequence length="405" mass="44041">MASSSEEASTQAHEAHEASDTARAPSFPPHQSRRVWFLSSGNSPIGITLTRWLLDHGDAVVCGMAPSELPDKDEWQRHSGTQDDSRDTTNGHAAPGNDKPDPRSARSDEFRNFLYDELAQREDWKGRYRFVLLDMRTMGQCQAAVAEAVQAFGRIDVLLCCTSESLVGTVEELGASSRATTLVRDQFETNFFGPVNIIKALLPSFRAQLSGHVIILGGITGQLGAPGLSMYCASGWALEGFCDSLAYEVAPFNIKVTIVQTNLEINVLTNRIRAVPPLPPYDPEFNPVPMSREFLGGMIERVEAMLGQENVGPAQLASSQGISSFYPRLPPAFQDALIAETVYALLAIGGHENPPARHIVGHDGVASIKERLKTVSEELEDFVEVSSAADIVENPETGSIARPDH</sequence>
<accession>A0A165FTX6</accession>
<feature type="region of interest" description="Disordered" evidence="3">
    <location>
        <begin position="65"/>
        <end position="106"/>
    </location>
</feature>
<keyword evidence="2" id="KW-0560">Oxidoreductase</keyword>
<dbReference type="SUPFAM" id="SSF51735">
    <property type="entry name" value="NAD(P)-binding Rossmann-fold domains"/>
    <property type="match status" value="1"/>
</dbReference>
<dbReference type="Pfam" id="PF00106">
    <property type="entry name" value="adh_short"/>
    <property type="match status" value="1"/>
</dbReference>
<dbReference type="InterPro" id="IPR002347">
    <property type="entry name" value="SDR_fam"/>
</dbReference>
<evidence type="ECO:0000313" key="5">
    <source>
        <dbReference type="Proteomes" id="UP000076632"/>
    </source>
</evidence>
<protein>
    <submittedName>
        <fullName evidence="4">NAD(P)-binding protein</fullName>
    </submittedName>
</protein>
<dbReference type="EMBL" id="KV407461">
    <property type="protein sequence ID" value="KZF21373.1"/>
    <property type="molecule type" value="Genomic_DNA"/>
</dbReference>
<dbReference type="InterPro" id="IPR036291">
    <property type="entry name" value="NAD(P)-bd_dom_sf"/>
</dbReference>
<dbReference type="Gene3D" id="3.40.50.720">
    <property type="entry name" value="NAD(P)-binding Rossmann-like Domain"/>
    <property type="match status" value="1"/>
</dbReference>
<dbReference type="InterPro" id="IPR051911">
    <property type="entry name" value="SDR_oxidoreductase"/>
</dbReference>
<gene>
    <name evidence="4" type="ORF">L228DRAFT_171283</name>
</gene>
<feature type="compositionally biased region" description="Basic and acidic residues" evidence="3">
    <location>
        <begin position="69"/>
        <end position="89"/>
    </location>
</feature>
<proteinExistence type="inferred from homology"/>
<reference evidence="4 5" key="1">
    <citation type="journal article" date="2016" name="Fungal Biol.">
        <title>The genome of Xylona heveae provides a window into fungal endophytism.</title>
        <authorList>
            <person name="Gazis R."/>
            <person name="Kuo A."/>
            <person name="Riley R."/>
            <person name="LaButti K."/>
            <person name="Lipzen A."/>
            <person name="Lin J."/>
            <person name="Amirebrahimi M."/>
            <person name="Hesse C.N."/>
            <person name="Spatafora J.W."/>
            <person name="Henrissat B."/>
            <person name="Hainaut M."/>
            <person name="Grigoriev I.V."/>
            <person name="Hibbett D.S."/>
        </authorList>
    </citation>
    <scope>NUCLEOTIDE SEQUENCE [LARGE SCALE GENOMIC DNA]</scope>
    <source>
        <strain evidence="4 5">TC161</strain>
    </source>
</reference>
<evidence type="ECO:0000256" key="1">
    <source>
        <dbReference type="ARBA" id="ARBA00006484"/>
    </source>
</evidence>
<evidence type="ECO:0000256" key="2">
    <source>
        <dbReference type="ARBA" id="ARBA00023002"/>
    </source>
</evidence>
<name>A0A165FTX6_XYLHT</name>
<dbReference type="InParanoid" id="A0A165FTX6"/>
<evidence type="ECO:0000313" key="4">
    <source>
        <dbReference type="EMBL" id="KZF21373.1"/>
    </source>
</evidence>
<feature type="compositionally biased region" description="Polar residues" evidence="3">
    <location>
        <begin position="1"/>
        <end position="12"/>
    </location>
</feature>
<dbReference type="PANTHER" id="PTHR43976:SF16">
    <property type="entry name" value="SHORT-CHAIN DEHYDROGENASE_REDUCTASE FAMILY PROTEIN"/>
    <property type="match status" value="1"/>
</dbReference>
<dbReference type="OrthoDB" id="1933717at2759"/>
<dbReference type="RefSeq" id="XP_018186928.1">
    <property type="nucleotide sequence ID" value="XM_018329488.1"/>
</dbReference>
<dbReference type="GO" id="GO:0016491">
    <property type="term" value="F:oxidoreductase activity"/>
    <property type="evidence" value="ECO:0007669"/>
    <property type="project" value="UniProtKB-KW"/>
</dbReference>
<comment type="similarity">
    <text evidence="1">Belongs to the short-chain dehydrogenases/reductases (SDR) family.</text>
</comment>
<feature type="region of interest" description="Disordered" evidence="3">
    <location>
        <begin position="1"/>
        <end position="28"/>
    </location>
</feature>
<dbReference type="Proteomes" id="UP000076632">
    <property type="component" value="Unassembled WGS sequence"/>
</dbReference>
<keyword evidence="5" id="KW-1185">Reference proteome</keyword>
<dbReference type="OMA" id="HNEPRVW"/>
<dbReference type="GeneID" id="28894625"/>
<dbReference type="STRING" id="1328760.A0A165FTX6"/>